<evidence type="ECO:0000313" key="2">
    <source>
        <dbReference type="Proteomes" id="UP001059597"/>
    </source>
</evidence>
<gene>
    <name evidence="1" type="ORF">HEK616_84400</name>
</gene>
<protein>
    <recommendedName>
        <fullName evidence="3">GIY-YIG domain-containing protein</fullName>
    </recommendedName>
</protein>
<name>A0ABM8A8F8_STRNI</name>
<evidence type="ECO:0000313" key="1">
    <source>
        <dbReference type="EMBL" id="BDM74953.1"/>
    </source>
</evidence>
<dbReference type="EMBL" id="AP026074">
    <property type="protein sequence ID" value="BDM74953.1"/>
    <property type="molecule type" value="Genomic_DNA"/>
</dbReference>
<dbReference type="RefSeq" id="WP_261958358.1">
    <property type="nucleotide sequence ID" value="NZ_AP026074.1"/>
</dbReference>
<sequence>MSGILPGARAPQDTAPPPGPILLPPHIPLLARALGGYSSSAPYWSHVGTVEAFSPGLYLVVDARGRIVWLGMAAGGQGVTGRIRTHLAEPWKRAVFHRVWVAPAYDQISRPALEAAEGWAADALALRSRMPHRTWPPSTNWLPLVGHRQVV</sequence>
<evidence type="ECO:0008006" key="3">
    <source>
        <dbReference type="Google" id="ProtNLM"/>
    </source>
</evidence>
<dbReference type="Proteomes" id="UP001059597">
    <property type="component" value="Plasmid SNP1"/>
</dbReference>
<organism evidence="1 2">
    <name type="scientific">Streptomyces nigrescens</name>
    <dbReference type="NCBI Taxonomy" id="1920"/>
    <lineage>
        <taxon>Bacteria</taxon>
        <taxon>Bacillati</taxon>
        <taxon>Actinomycetota</taxon>
        <taxon>Actinomycetes</taxon>
        <taxon>Kitasatosporales</taxon>
        <taxon>Streptomycetaceae</taxon>
        <taxon>Streptomyces</taxon>
    </lineage>
</organism>
<keyword evidence="2" id="KW-1185">Reference proteome</keyword>
<keyword evidence="1" id="KW-0614">Plasmid</keyword>
<accession>A0ABM8A8F8</accession>
<reference evidence="1" key="1">
    <citation type="submission" date="2022-06" db="EMBL/GenBank/DDBJ databases">
        <title>Complete genome sequence of Streptomyces nigrescens HEK616.</title>
        <authorList>
            <person name="Asamizu S."/>
            <person name="Onaka H."/>
        </authorList>
    </citation>
    <scope>NUCLEOTIDE SEQUENCE</scope>
    <source>
        <strain evidence="1">HEK616</strain>
        <plasmid evidence="1">SNP1</plasmid>
    </source>
</reference>
<proteinExistence type="predicted"/>
<geneLocation type="plasmid" evidence="1 2">
    <name>SNP1</name>
</geneLocation>